<dbReference type="InterPro" id="IPR036938">
    <property type="entry name" value="PAP2/HPO_sf"/>
</dbReference>
<comment type="caution">
    <text evidence="3">The sequence shown here is derived from an EMBL/GenBank/DDBJ whole genome shotgun (WGS) entry which is preliminary data.</text>
</comment>
<feature type="transmembrane region" description="Helical" evidence="1">
    <location>
        <begin position="43"/>
        <end position="71"/>
    </location>
</feature>
<reference evidence="4" key="1">
    <citation type="journal article" date="2019" name="Int. J. Syst. Evol. Microbiol.">
        <title>The Global Catalogue of Microorganisms (GCM) 10K type strain sequencing project: providing services to taxonomists for standard genome sequencing and annotation.</title>
        <authorList>
            <consortium name="The Broad Institute Genomics Platform"/>
            <consortium name="The Broad Institute Genome Sequencing Center for Infectious Disease"/>
            <person name="Wu L."/>
            <person name="Ma J."/>
        </authorList>
    </citation>
    <scope>NUCLEOTIDE SEQUENCE [LARGE SCALE GENOMIC DNA]</scope>
    <source>
        <strain evidence="4">JCM 18959</strain>
    </source>
</reference>
<organism evidence="3 4">
    <name type="scientific">Microbacterium yannicii</name>
    <dbReference type="NCBI Taxonomy" id="671622"/>
    <lineage>
        <taxon>Bacteria</taxon>
        <taxon>Bacillati</taxon>
        <taxon>Actinomycetota</taxon>
        <taxon>Actinomycetes</taxon>
        <taxon>Micrococcales</taxon>
        <taxon>Microbacteriaceae</taxon>
        <taxon>Microbacterium</taxon>
    </lineage>
</organism>
<keyword evidence="1" id="KW-1133">Transmembrane helix</keyword>
<protein>
    <recommendedName>
        <fullName evidence="2">Phosphatidic acid phosphatase type 2/haloperoxidase domain-containing protein</fullName>
    </recommendedName>
</protein>
<feature type="transmembrane region" description="Helical" evidence="1">
    <location>
        <begin position="166"/>
        <end position="184"/>
    </location>
</feature>
<proteinExistence type="predicted"/>
<evidence type="ECO:0000256" key="1">
    <source>
        <dbReference type="SAM" id="Phobius"/>
    </source>
</evidence>
<keyword evidence="1" id="KW-0812">Transmembrane</keyword>
<dbReference type="EMBL" id="BAABKZ010000001">
    <property type="protein sequence ID" value="GAA5091536.1"/>
    <property type="molecule type" value="Genomic_DNA"/>
</dbReference>
<evidence type="ECO:0000313" key="3">
    <source>
        <dbReference type="EMBL" id="GAA5091536.1"/>
    </source>
</evidence>
<gene>
    <name evidence="3" type="ORF">GCM10025760_18970</name>
</gene>
<feature type="transmembrane region" description="Helical" evidence="1">
    <location>
        <begin position="78"/>
        <end position="100"/>
    </location>
</feature>
<keyword evidence="4" id="KW-1185">Reference proteome</keyword>
<dbReference type="Pfam" id="PF01569">
    <property type="entry name" value="PAP2"/>
    <property type="match status" value="1"/>
</dbReference>
<evidence type="ECO:0000259" key="2">
    <source>
        <dbReference type="SMART" id="SM00014"/>
    </source>
</evidence>
<feature type="transmembrane region" description="Helical" evidence="1">
    <location>
        <begin position="112"/>
        <end position="131"/>
    </location>
</feature>
<dbReference type="Gene3D" id="1.20.144.10">
    <property type="entry name" value="Phosphatidic acid phosphatase type 2/haloperoxidase"/>
    <property type="match status" value="1"/>
</dbReference>
<keyword evidence="1" id="KW-0472">Membrane</keyword>
<dbReference type="SUPFAM" id="SSF48317">
    <property type="entry name" value="Acid phosphatase/Vanadium-dependent haloperoxidase"/>
    <property type="match status" value="1"/>
</dbReference>
<dbReference type="SMART" id="SM00014">
    <property type="entry name" value="acidPPc"/>
    <property type="match status" value="1"/>
</dbReference>
<dbReference type="PANTHER" id="PTHR14969">
    <property type="entry name" value="SPHINGOSINE-1-PHOSPHATE PHOSPHOHYDROLASE"/>
    <property type="match status" value="1"/>
</dbReference>
<dbReference type="InterPro" id="IPR000326">
    <property type="entry name" value="PAP2/HPO"/>
</dbReference>
<feature type="transmembrane region" description="Helical" evidence="1">
    <location>
        <begin position="138"/>
        <end position="154"/>
    </location>
</feature>
<accession>A0ABP9M6I9</accession>
<dbReference type="Proteomes" id="UP001501407">
    <property type="component" value="Unassembled WGS sequence"/>
</dbReference>
<name>A0ABP9M6I9_9MICO</name>
<feature type="domain" description="Phosphatidic acid phosphatase type 2/haloperoxidase" evidence="2">
    <location>
        <begin position="78"/>
        <end position="181"/>
    </location>
</feature>
<dbReference type="PANTHER" id="PTHR14969:SF13">
    <property type="entry name" value="AT30094P"/>
    <property type="match status" value="1"/>
</dbReference>
<evidence type="ECO:0000313" key="4">
    <source>
        <dbReference type="Proteomes" id="UP001501407"/>
    </source>
</evidence>
<sequence>MGVVATVAFVVLRFAVALGGHEPLPADLWWHDLMVATLGEVGIIAAWVPAIVGGTLGMIVIGILLVAVFLWKRRRWDAVTLASAIIVVVAIGAPMAAVIARVRPEDSLAESVATSFPSGHTAVATTMAVTLGLLLRRWYVWLAGGLWVLYMMWSRTYLHAHWLSDVVAGMLEGVAVATLVWSAVQAYRIRRATPSSPEAV</sequence>